<dbReference type="PIRSF" id="PIRSF038991">
    <property type="entry name" value="Protein_AbrB"/>
    <property type="match status" value="1"/>
</dbReference>
<dbReference type="PANTHER" id="PTHR38457">
    <property type="entry name" value="REGULATOR ABRB-RELATED"/>
    <property type="match status" value="1"/>
</dbReference>
<evidence type="ECO:0000313" key="2">
    <source>
        <dbReference type="EMBL" id="NMM46387.1"/>
    </source>
</evidence>
<feature type="transmembrane region" description="Helical" evidence="1">
    <location>
        <begin position="274"/>
        <end position="300"/>
    </location>
</feature>
<reference evidence="2 3" key="1">
    <citation type="submission" date="2020-04" db="EMBL/GenBank/DDBJ databases">
        <title>Rhodospirillaceae bacterium KN72 isolated from deep sea.</title>
        <authorList>
            <person name="Zhang D.-C."/>
        </authorList>
    </citation>
    <scope>NUCLEOTIDE SEQUENCE [LARGE SCALE GENOMIC DNA]</scope>
    <source>
        <strain evidence="2 3">KN72</strain>
    </source>
</reference>
<evidence type="ECO:0000256" key="1">
    <source>
        <dbReference type="SAM" id="Phobius"/>
    </source>
</evidence>
<dbReference type="InterPro" id="IPR007820">
    <property type="entry name" value="AbrB_fam"/>
</dbReference>
<dbReference type="EMBL" id="JABBNT010000005">
    <property type="protein sequence ID" value="NMM46387.1"/>
    <property type="molecule type" value="Genomic_DNA"/>
</dbReference>
<dbReference type="AlphaFoldDB" id="A0A7Y0HHY7"/>
<keyword evidence="1" id="KW-1133">Transmembrane helix</keyword>
<gene>
    <name evidence="2" type="ORF">HH303_17985</name>
</gene>
<keyword evidence="1" id="KW-0472">Membrane</keyword>
<feature type="transmembrane region" description="Helical" evidence="1">
    <location>
        <begin position="85"/>
        <end position="107"/>
    </location>
</feature>
<dbReference type="GO" id="GO:0010468">
    <property type="term" value="P:regulation of gene expression"/>
    <property type="evidence" value="ECO:0007669"/>
    <property type="project" value="InterPro"/>
</dbReference>
<sequence length="353" mass="37632">MTIDKTLLTKTLFALGIGGIGGLIANWLTMPLPWMLGPMVVCTIASLLKLPVNGPNKIRPAMITILGVMLGSGFSPDMLQRAGEWTISLALLAAYVGLGGALCYPYFRKIAGYDRPTAYFAAMPGGLNEMMVIGHEMGGDDRRIVLTHASRVLLTVLCIPIFFRLTMHIDMADRSRFGVALTDVSLQDYLLLTSCILGYPAAKYLRIPAPMLVGPMLASAALHLSGTTATQPPIVIVSLAQWVMGTVIGCRFAGIARREVLRTIAMSVGSTAILLGLTAVFAVFVSWLAGIPVISVVLAYAPGGLAEMSLVALALGTDVAFVATHHIVRIVYVIIAAPMAYRAWMKRLSKTGG</sequence>
<dbReference type="InterPro" id="IPR017516">
    <property type="entry name" value="AbrB_dup"/>
</dbReference>
<dbReference type="RefSeq" id="WP_169626746.1">
    <property type="nucleotide sequence ID" value="NZ_JABBNT010000005.1"/>
</dbReference>
<feature type="transmembrane region" description="Helical" evidence="1">
    <location>
        <begin position="234"/>
        <end position="253"/>
    </location>
</feature>
<feature type="transmembrane region" description="Helical" evidence="1">
    <location>
        <begin position="320"/>
        <end position="341"/>
    </location>
</feature>
<feature type="transmembrane region" description="Helical" evidence="1">
    <location>
        <begin position="7"/>
        <end position="28"/>
    </location>
</feature>
<dbReference type="Proteomes" id="UP000539372">
    <property type="component" value="Unassembled WGS sequence"/>
</dbReference>
<evidence type="ECO:0000313" key="3">
    <source>
        <dbReference type="Proteomes" id="UP000539372"/>
    </source>
</evidence>
<dbReference type="NCBIfam" id="TIGR03082">
    <property type="entry name" value="Gneg_AbrB_dup"/>
    <property type="match status" value="2"/>
</dbReference>
<keyword evidence="3" id="KW-1185">Reference proteome</keyword>
<name>A0A7Y0HHY7_9PROT</name>
<dbReference type="GO" id="GO:0016020">
    <property type="term" value="C:membrane"/>
    <property type="evidence" value="ECO:0007669"/>
    <property type="project" value="InterPro"/>
</dbReference>
<protein>
    <submittedName>
        <fullName evidence="2">AbrB family transcriptional regulator</fullName>
    </submittedName>
</protein>
<keyword evidence="1" id="KW-0812">Transmembrane</keyword>
<comment type="caution">
    <text evidence="2">The sequence shown here is derived from an EMBL/GenBank/DDBJ whole genome shotgun (WGS) entry which is preliminary data.</text>
</comment>
<accession>A0A7Y0HHY7</accession>
<feature type="transmembrane region" description="Helical" evidence="1">
    <location>
        <begin position="152"/>
        <end position="169"/>
    </location>
</feature>
<proteinExistence type="predicted"/>
<dbReference type="Pfam" id="PF05145">
    <property type="entry name" value="AbrB"/>
    <property type="match status" value="1"/>
</dbReference>
<dbReference type="PANTHER" id="PTHR38457:SF1">
    <property type="entry name" value="REGULATOR ABRB-RELATED"/>
    <property type="match status" value="1"/>
</dbReference>
<organism evidence="2 3">
    <name type="scientific">Pacificispira spongiicola</name>
    <dbReference type="NCBI Taxonomy" id="2729598"/>
    <lineage>
        <taxon>Bacteria</taxon>
        <taxon>Pseudomonadati</taxon>
        <taxon>Pseudomonadota</taxon>
        <taxon>Alphaproteobacteria</taxon>
        <taxon>Rhodospirillales</taxon>
        <taxon>Rhodospirillaceae</taxon>
        <taxon>Pacificispira</taxon>
    </lineage>
</organism>